<reference evidence="1 2" key="1">
    <citation type="journal article" date="2018" name="Int. J. Syst. Evol. Microbiol.">
        <title>Pseudooceanicola lipolyticus sp. nov., a marine alphaproteobacterium, reclassification of Oceanicola flagellatus as Pseudooceanicola flagellatus comb. nov. and emended description of the genus Pseudooceanicola.</title>
        <authorList>
            <person name="Huang M.-M."/>
            <person name="Guo L.-L."/>
            <person name="Wu Y.-H."/>
            <person name="Lai Q.-L."/>
            <person name="Shao Z.-Z."/>
            <person name="Wang C.-S."/>
            <person name="Wu M."/>
            <person name="Xu X.-W."/>
        </authorList>
    </citation>
    <scope>NUCLEOTIDE SEQUENCE [LARGE SCALE GENOMIC DNA]</scope>
    <source>
        <strain evidence="1 2">157</strain>
    </source>
</reference>
<dbReference type="Gene3D" id="1.20.120.330">
    <property type="entry name" value="Nucleotidyltransferases domain 2"/>
    <property type="match status" value="1"/>
</dbReference>
<sequence length="290" mass="32890">MTEITQQQALRNNITYDMFVDSADQNYVVARWCFQQGLALDFLWNATHCLEKLMKAVLLMNGRSTISSAPGQRPFGHDLSSLYPEVAALAGDLLPDLLIQPTEIDMHWRVETTGEFVGRISANGDAHNRYQIYGHTLHREDLYKLDRVVFAIRRLCCPLGSYLFGNVRLGQPQITFRDQLGRQPGFMPHMAGSRWQKLTDHRAPEELRHAALNHNLIFAPDYEHGELRCGSSSLNPVLGRRILQADRGGVSGQHAAEIVELVDWVVQNIYLPSSVRQQLFDARDRLAART</sequence>
<evidence type="ECO:0000313" key="2">
    <source>
        <dbReference type="Proteomes" id="UP000231553"/>
    </source>
</evidence>
<dbReference type="Proteomes" id="UP000231553">
    <property type="component" value="Unassembled WGS sequence"/>
</dbReference>
<dbReference type="OrthoDB" id="9786526at2"/>
<keyword evidence="2" id="KW-1185">Reference proteome</keyword>
<proteinExistence type="predicted"/>
<dbReference type="AlphaFoldDB" id="A0A2M8J461"/>
<accession>A0A2M8J461</accession>
<protein>
    <recommendedName>
        <fullName evidence="3">HEPN domain-containing protein</fullName>
    </recommendedName>
</protein>
<organism evidence="1 2">
    <name type="scientific">Pseudooceanicola lipolyticus</name>
    <dbReference type="NCBI Taxonomy" id="2029104"/>
    <lineage>
        <taxon>Bacteria</taxon>
        <taxon>Pseudomonadati</taxon>
        <taxon>Pseudomonadota</taxon>
        <taxon>Alphaproteobacteria</taxon>
        <taxon>Rhodobacterales</taxon>
        <taxon>Paracoccaceae</taxon>
        <taxon>Pseudooceanicola</taxon>
    </lineage>
</organism>
<dbReference type="EMBL" id="PGTB01000012">
    <property type="protein sequence ID" value="PJE37565.1"/>
    <property type="molecule type" value="Genomic_DNA"/>
</dbReference>
<name>A0A2M8J461_9RHOB</name>
<comment type="caution">
    <text evidence="1">The sequence shown here is derived from an EMBL/GenBank/DDBJ whole genome shotgun (WGS) entry which is preliminary data.</text>
</comment>
<dbReference type="RefSeq" id="WP_100161620.1">
    <property type="nucleotide sequence ID" value="NZ_PGTB01000012.1"/>
</dbReference>
<gene>
    <name evidence="1" type="ORF">CVM52_06100</name>
</gene>
<evidence type="ECO:0000313" key="1">
    <source>
        <dbReference type="EMBL" id="PJE37565.1"/>
    </source>
</evidence>
<evidence type="ECO:0008006" key="3">
    <source>
        <dbReference type="Google" id="ProtNLM"/>
    </source>
</evidence>